<dbReference type="InterPro" id="IPR013785">
    <property type="entry name" value="Aldolase_TIM"/>
</dbReference>
<reference evidence="2" key="1">
    <citation type="submission" date="2019-10" db="EMBL/GenBank/DDBJ databases">
        <authorList>
            <consortium name="DOE Joint Genome Institute"/>
            <person name="Kuo A."/>
            <person name="Miyauchi S."/>
            <person name="Kiss E."/>
            <person name="Drula E."/>
            <person name="Kohler A."/>
            <person name="Sanchez-Garcia M."/>
            <person name="Andreopoulos B."/>
            <person name="Barry K.W."/>
            <person name="Bonito G."/>
            <person name="Buee M."/>
            <person name="Carver A."/>
            <person name="Chen C."/>
            <person name="Cichocki N."/>
            <person name="Clum A."/>
            <person name="Culley D."/>
            <person name="Crous P.W."/>
            <person name="Fauchery L."/>
            <person name="Girlanda M."/>
            <person name="Hayes R."/>
            <person name="Keri Z."/>
            <person name="LaButti K."/>
            <person name="Lipzen A."/>
            <person name="Lombard V."/>
            <person name="Magnuson J."/>
            <person name="Maillard F."/>
            <person name="Morin E."/>
            <person name="Murat C."/>
            <person name="Nolan M."/>
            <person name="Ohm R."/>
            <person name="Pangilinan J."/>
            <person name="Pereira M."/>
            <person name="Perotto S."/>
            <person name="Peter M."/>
            <person name="Riley R."/>
            <person name="Sitrit Y."/>
            <person name="Stielow B."/>
            <person name="Szollosi G."/>
            <person name="Zifcakova L."/>
            <person name="Stursova M."/>
            <person name="Spatafora J.W."/>
            <person name="Tedersoo L."/>
            <person name="Vaario L.-M."/>
            <person name="Yamada A."/>
            <person name="Yan M."/>
            <person name="Wang P."/>
            <person name="Xu J."/>
            <person name="Bruns T."/>
            <person name="Baldrian P."/>
            <person name="Vilgalys R."/>
            <person name="Henrissat B."/>
            <person name="Grigoriev I.V."/>
            <person name="Hibbett D."/>
            <person name="Nagy L.G."/>
            <person name="Martin F.M."/>
        </authorList>
    </citation>
    <scope>NUCLEOTIDE SEQUENCE</scope>
    <source>
        <strain evidence="2">BED1</strain>
    </source>
</reference>
<dbReference type="GO" id="GO:0003959">
    <property type="term" value="F:NADPH dehydrogenase activity"/>
    <property type="evidence" value="ECO:0007669"/>
    <property type="project" value="InterPro"/>
</dbReference>
<keyword evidence="3" id="KW-1185">Reference proteome</keyword>
<sequence>MPLFLRVSATEWLEEALPDEPSWRVEDTLVVGPVGSITNGVVTQGVLDRGQADVVLVGRFFKKNPAAVWSFASDLGVEIKVANQIEWGFLNRGGTRQENRL</sequence>
<dbReference type="GO" id="GO:0050661">
    <property type="term" value="F:NADP binding"/>
    <property type="evidence" value="ECO:0007669"/>
    <property type="project" value="InterPro"/>
</dbReference>
<dbReference type="GO" id="GO:0010181">
    <property type="term" value="F:FMN binding"/>
    <property type="evidence" value="ECO:0007669"/>
    <property type="project" value="InterPro"/>
</dbReference>
<dbReference type="EMBL" id="WHUW01000017">
    <property type="protein sequence ID" value="KAF8438008.1"/>
    <property type="molecule type" value="Genomic_DNA"/>
</dbReference>
<dbReference type="PANTHER" id="PTHR43303:SF4">
    <property type="entry name" value="NADPH DEHYDROGENASE C23G7.10C-RELATED"/>
    <property type="match status" value="1"/>
</dbReference>
<name>A0AAD4BR03_BOLED</name>
<dbReference type="AlphaFoldDB" id="A0AAD4BR03"/>
<organism evidence="2 3">
    <name type="scientific">Boletus edulis BED1</name>
    <dbReference type="NCBI Taxonomy" id="1328754"/>
    <lineage>
        <taxon>Eukaryota</taxon>
        <taxon>Fungi</taxon>
        <taxon>Dikarya</taxon>
        <taxon>Basidiomycota</taxon>
        <taxon>Agaricomycotina</taxon>
        <taxon>Agaricomycetes</taxon>
        <taxon>Agaricomycetidae</taxon>
        <taxon>Boletales</taxon>
        <taxon>Boletineae</taxon>
        <taxon>Boletaceae</taxon>
        <taxon>Boletoideae</taxon>
        <taxon>Boletus</taxon>
    </lineage>
</organism>
<protein>
    <submittedName>
        <fullName evidence="2">Uncharacterized protein</fullName>
    </submittedName>
</protein>
<accession>A0AAD4BR03</accession>
<dbReference type="PANTHER" id="PTHR43303">
    <property type="entry name" value="NADPH DEHYDROGENASE C23G7.10C-RELATED"/>
    <property type="match status" value="1"/>
</dbReference>
<reference evidence="2" key="2">
    <citation type="journal article" date="2020" name="Nat. Commun.">
        <title>Large-scale genome sequencing of mycorrhizal fungi provides insights into the early evolution of symbiotic traits.</title>
        <authorList>
            <person name="Miyauchi S."/>
            <person name="Kiss E."/>
            <person name="Kuo A."/>
            <person name="Drula E."/>
            <person name="Kohler A."/>
            <person name="Sanchez-Garcia M."/>
            <person name="Morin E."/>
            <person name="Andreopoulos B."/>
            <person name="Barry K.W."/>
            <person name="Bonito G."/>
            <person name="Buee M."/>
            <person name="Carver A."/>
            <person name="Chen C."/>
            <person name="Cichocki N."/>
            <person name="Clum A."/>
            <person name="Culley D."/>
            <person name="Crous P.W."/>
            <person name="Fauchery L."/>
            <person name="Girlanda M."/>
            <person name="Hayes R.D."/>
            <person name="Keri Z."/>
            <person name="LaButti K."/>
            <person name="Lipzen A."/>
            <person name="Lombard V."/>
            <person name="Magnuson J."/>
            <person name="Maillard F."/>
            <person name="Murat C."/>
            <person name="Nolan M."/>
            <person name="Ohm R.A."/>
            <person name="Pangilinan J."/>
            <person name="Pereira M.F."/>
            <person name="Perotto S."/>
            <person name="Peter M."/>
            <person name="Pfister S."/>
            <person name="Riley R."/>
            <person name="Sitrit Y."/>
            <person name="Stielow J.B."/>
            <person name="Szollosi G."/>
            <person name="Zifcakova L."/>
            <person name="Stursova M."/>
            <person name="Spatafora J.W."/>
            <person name="Tedersoo L."/>
            <person name="Vaario L.M."/>
            <person name="Yamada A."/>
            <person name="Yan M."/>
            <person name="Wang P."/>
            <person name="Xu J."/>
            <person name="Bruns T."/>
            <person name="Baldrian P."/>
            <person name="Vilgalys R."/>
            <person name="Dunand C."/>
            <person name="Henrissat B."/>
            <person name="Grigoriev I.V."/>
            <person name="Hibbett D."/>
            <person name="Nagy L.G."/>
            <person name="Martin F.M."/>
        </authorList>
    </citation>
    <scope>NUCLEOTIDE SEQUENCE</scope>
    <source>
        <strain evidence="2">BED1</strain>
    </source>
</reference>
<comment type="caution">
    <text evidence="2">The sequence shown here is derived from an EMBL/GenBank/DDBJ whole genome shotgun (WGS) entry which is preliminary data.</text>
</comment>
<dbReference type="SUPFAM" id="SSF51395">
    <property type="entry name" value="FMN-linked oxidoreductases"/>
    <property type="match status" value="1"/>
</dbReference>
<gene>
    <name evidence="2" type="ORF">L210DRAFT_959292</name>
</gene>
<dbReference type="InterPro" id="IPR044152">
    <property type="entry name" value="YqjM-like"/>
</dbReference>
<evidence type="ECO:0000313" key="2">
    <source>
        <dbReference type="EMBL" id="KAF8438008.1"/>
    </source>
</evidence>
<comment type="cofactor">
    <cofactor evidence="1">
        <name>FMN</name>
        <dbReference type="ChEBI" id="CHEBI:58210"/>
    </cofactor>
</comment>
<proteinExistence type="predicted"/>
<evidence type="ECO:0000313" key="3">
    <source>
        <dbReference type="Proteomes" id="UP001194468"/>
    </source>
</evidence>
<dbReference type="Proteomes" id="UP001194468">
    <property type="component" value="Unassembled WGS sequence"/>
</dbReference>
<dbReference type="Gene3D" id="3.20.20.70">
    <property type="entry name" value="Aldolase class I"/>
    <property type="match status" value="1"/>
</dbReference>
<evidence type="ECO:0000256" key="1">
    <source>
        <dbReference type="ARBA" id="ARBA00001917"/>
    </source>
</evidence>